<dbReference type="PANTHER" id="PTHR46830">
    <property type="entry name" value="TRANSFERASE, PUTATIVE-RELATED"/>
    <property type="match status" value="1"/>
</dbReference>
<comment type="caution">
    <text evidence="1">The sequence shown here is derived from an EMBL/GenBank/DDBJ whole genome shotgun (WGS) entry which is preliminary data.</text>
</comment>
<evidence type="ECO:0000313" key="2">
    <source>
        <dbReference type="Proteomes" id="UP001233172"/>
    </source>
</evidence>
<sequence>MRMSKASYLIKNLGTIIVPALLFSLLVFQLHRCRSILALRNSYLLETLPSPVEWIWDALSGLHNEYIFGDQRLEEKQADAVVENAVSQSDHRHSTLLPNVPSLTVHYLWCIDAHFEMSHYILILSVIHQLRPDKIIIHYRTRPRPDPQGYWHWLEDLQRNVIMLSLRPLKNAKYCSHDLSAGVSQDDYDFTDPFGVFILGDIAVTNLSRLDVVASMLLSFSSKDFSSLHIVSEEEELLKSQLFLVPANEPFHISQSPGRVVLSCPTSAIVDKMKTVSNVTCVTMDTNINFDFLLRANSTFYRFARSMIYGSPNLVQIRMSSHIQIPNIVHIILVDGIGEITPLLYASIKSAYIKGQVDYVYVHGPKPPKGKLWDMLHTQDELKVHYIPIAAEKLMFKNSAMNYGLFILLQYGGMMHFGDVIFMSPIPEDIMHSPAIATLHYSQYRLRHRSTNTAFLASTKGSKFIESILVTLSQSEISWPEARADDVATHVGELYPDSVLLEAKLISHLQCTQTCQVSGGHTFPAYTVRMIWSDNPPSTLDELKHTEGPAKNDVKQIIETVHLIHNKIL</sequence>
<accession>A0AAD8CCE1</accession>
<dbReference type="Proteomes" id="UP001233172">
    <property type="component" value="Unassembled WGS sequence"/>
</dbReference>
<organism evidence="1 2">
    <name type="scientific">Biomphalaria pfeifferi</name>
    <name type="common">Bloodfluke planorb</name>
    <name type="synonym">Freshwater snail</name>
    <dbReference type="NCBI Taxonomy" id="112525"/>
    <lineage>
        <taxon>Eukaryota</taxon>
        <taxon>Metazoa</taxon>
        <taxon>Spiralia</taxon>
        <taxon>Lophotrochozoa</taxon>
        <taxon>Mollusca</taxon>
        <taxon>Gastropoda</taxon>
        <taxon>Heterobranchia</taxon>
        <taxon>Euthyneura</taxon>
        <taxon>Panpulmonata</taxon>
        <taxon>Hygrophila</taxon>
        <taxon>Lymnaeoidea</taxon>
        <taxon>Planorbidae</taxon>
        <taxon>Biomphalaria</taxon>
    </lineage>
</organism>
<dbReference type="EMBL" id="JASAOG010000002">
    <property type="protein sequence ID" value="KAK0070012.1"/>
    <property type="molecule type" value="Genomic_DNA"/>
</dbReference>
<dbReference type="PANTHER" id="PTHR46830:SF2">
    <property type="entry name" value="ALPHA-1,4-N-ACETYLGLUCOSAMINYLTRANSFERASE"/>
    <property type="match status" value="1"/>
</dbReference>
<evidence type="ECO:0000313" key="1">
    <source>
        <dbReference type="EMBL" id="KAK0070012.1"/>
    </source>
</evidence>
<protein>
    <submittedName>
        <fullName evidence="1">Uncharacterized protein</fullName>
    </submittedName>
</protein>
<reference evidence="1" key="2">
    <citation type="submission" date="2023-04" db="EMBL/GenBank/DDBJ databases">
        <authorList>
            <person name="Bu L."/>
            <person name="Lu L."/>
            <person name="Laidemitt M.R."/>
            <person name="Zhang S.M."/>
            <person name="Mutuku M."/>
            <person name="Mkoji G."/>
            <person name="Steinauer M."/>
            <person name="Loker E.S."/>
        </authorList>
    </citation>
    <scope>NUCLEOTIDE SEQUENCE</scope>
    <source>
        <strain evidence="1">KasaAsao</strain>
        <tissue evidence="1">Whole Snail</tissue>
    </source>
</reference>
<dbReference type="AlphaFoldDB" id="A0AAD8CCE1"/>
<keyword evidence="2" id="KW-1185">Reference proteome</keyword>
<proteinExistence type="predicted"/>
<gene>
    <name evidence="1" type="ORF">Bpfe_001189</name>
</gene>
<reference evidence="1" key="1">
    <citation type="journal article" date="2023" name="PLoS Negl. Trop. Dis.">
        <title>A genome sequence for Biomphalaria pfeifferi, the major vector snail for the human-infecting parasite Schistosoma mansoni.</title>
        <authorList>
            <person name="Bu L."/>
            <person name="Lu L."/>
            <person name="Laidemitt M.R."/>
            <person name="Zhang S.M."/>
            <person name="Mutuku M."/>
            <person name="Mkoji G."/>
            <person name="Steinauer M."/>
            <person name="Loker E.S."/>
        </authorList>
    </citation>
    <scope>NUCLEOTIDE SEQUENCE</scope>
    <source>
        <strain evidence="1">KasaAsao</strain>
    </source>
</reference>
<name>A0AAD8CCE1_BIOPF</name>